<evidence type="ECO:0000313" key="3">
    <source>
        <dbReference type="EMBL" id="KAB1155791.1"/>
    </source>
</evidence>
<dbReference type="InterPro" id="IPR001296">
    <property type="entry name" value="Glyco_trans_1"/>
</dbReference>
<keyword evidence="3" id="KW-0808">Transferase</keyword>
<protein>
    <submittedName>
        <fullName evidence="3">Glycosyltransferase</fullName>
    </submittedName>
</protein>
<sequence>MRVLLSAYACEPNRGSEPGVGWNWLVQIAERGHKVIVITRKNNKEVIENYNYKNENIQYIFFDFPDSIIFIKKIIGVHLYYLLWQIGIYFKVKKRLHILKPDIIHHITFVAIRKYSFLCFLGIPFYYGPLGGGESCPDVLLKGLPLIDLLKEKLRKVLNSIIKWNPISYSIFNHSRKIFTTTTESASYLPDSFKSKIHSLPAIGVTNEINKLKKEAKTGKLKILYVGNFIYLKGLQIVFDALYLLKCQGIDFSFTIVGKGGFKKFLKNKEKKLNLEENIKWINWLPQEELKELYQSNDLFLFSSLHDSGGMVLLEAISNGLPVMSFNLGGAGFFNNDEIGWIINVNKKSYNEVVEEMSNRLLNLTKNTNEIALKSQKCYEESVNYSWKLTVKRVYKIIEEDYKDLKSKLSLAEDLNPNKVQKYNRIIIAYACEDSGSEPGVGYYWSKAIATICKDEKILLITRKNNNVSTVVNNTNLFSLGIDLPSRILVIKKFLGIRIYYFIWQFLVFLHLLFNIRKYKGCVIHQLTFTPLYYPPIFFLLPFKFIWGPLGGGEFFPLSYLSALKKRDAVKEIFRIIIRNSIYINPLFYLGCAKSIKIICSSPDSARMIPSFYKHKVELELMVFDKDKNFVNSTPEKNIIIANRLIDWKMTHLFVEAFSEYIAKNNTDYKLIIVGDGPYYSKIKPFIDNVNIIHFKRFKQREDMLNVLRNASLFVSTSLHDSGSASLLEAISYGLPFLATKTGAHNVYLDKGIGFGFELEDFNLDKEKIKSILFKILNDKSILIEESKKVVECYRDYFSEKAKIIRVKNLIDIKTNL</sequence>
<accession>A0A7J5ADY2</accession>
<keyword evidence="1" id="KW-0472">Membrane</keyword>
<dbReference type="SUPFAM" id="SSF53756">
    <property type="entry name" value="UDP-Glycosyltransferase/glycogen phosphorylase"/>
    <property type="match status" value="2"/>
</dbReference>
<keyword evidence="1" id="KW-0812">Transmembrane</keyword>
<dbReference type="PANTHER" id="PTHR12526">
    <property type="entry name" value="GLYCOSYLTRANSFERASE"/>
    <property type="match status" value="1"/>
</dbReference>
<comment type="caution">
    <text evidence="3">The sequence shown here is derived from an EMBL/GenBank/DDBJ whole genome shotgun (WGS) entry which is preliminary data.</text>
</comment>
<evidence type="ECO:0000313" key="4">
    <source>
        <dbReference type="Proteomes" id="UP000490922"/>
    </source>
</evidence>
<evidence type="ECO:0000259" key="2">
    <source>
        <dbReference type="Pfam" id="PF00534"/>
    </source>
</evidence>
<feature type="domain" description="Glycosyl transferase family 1" evidence="2">
    <location>
        <begin position="631"/>
        <end position="773"/>
    </location>
</feature>
<reference evidence="3 4" key="1">
    <citation type="submission" date="2019-09" db="EMBL/GenBank/DDBJ databases">
        <title>Flavobacterium sp. nov., isolated from glacier ice.</title>
        <authorList>
            <person name="Liu Q."/>
        </authorList>
    </citation>
    <scope>NUCLEOTIDE SEQUENCE [LARGE SCALE GENOMIC DNA]</scope>
    <source>
        <strain evidence="3 4">NBRC 112527</strain>
    </source>
</reference>
<dbReference type="GO" id="GO:0016757">
    <property type="term" value="F:glycosyltransferase activity"/>
    <property type="evidence" value="ECO:0007669"/>
    <property type="project" value="InterPro"/>
</dbReference>
<keyword evidence="4" id="KW-1185">Reference proteome</keyword>
<dbReference type="EMBL" id="WAEM01000004">
    <property type="protein sequence ID" value="KAB1155791.1"/>
    <property type="molecule type" value="Genomic_DNA"/>
</dbReference>
<dbReference type="Proteomes" id="UP000490922">
    <property type="component" value="Unassembled WGS sequence"/>
</dbReference>
<dbReference type="AlphaFoldDB" id="A0A7J5ADY2"/>
<dbReference type="CDD" id="cd03801">
    <property type="entry name" value="GT4_PimA-like"/>
    <property type="match status" value="1"/>
</dbReference>
<organism evidence="3 4">
    <name type="scientific">Flavobacterium luteum</name>
    <dbReference type="NCBI Taxonomy" id="2026654"/>
    <lineage>
        <taxon>Bacteria</taxon>
        <taxon>Pseudomonadati</taxon>
        <taxon>Bacteroidota</taxon>
        <taxon>Flavobacteriia</taxon>
        <taxon>Flavobacteriales</taxon>
        <taxon>Flavobacteriaceae</taxon>
        <taxon>Flavobacterium</taxon>
    </lineage>
</organism>
<feature type="domain" description="Glycosyl transferase family 1" evidence="2">
    <location>
        <begin position="211"/>
        <end position="357"/>
    </location>
</feature>
<dbReference type="Gene3D" id="3.40.50.2000">
    <property type="entry name" value="Glycogen Phosphorylase B"/>
    <property type="match status" value="3"/>
</dbReference>
<name>A0A7J5ADY2_9FLAO</name>
<dbReference type="OrthoDB" id="596635at2"/>
<feature type="transmembrane region" description="Helical" evidence="1">
    <location>
        <begin position="499"/>
        <end position="517"/>
    </location>
</feature>
<dbReference type="Pfam" id="PF00534">
    <property type="entry name" value="Glycos_transf_1"/>
    <property type="match status" value="2"/>
</dbReference>
<keyword evidence="1" id="KW-1133">Transmembrane helix</keyword>
<evidence type="ECO:0000256" key="1">
    <source>
        <dbReference type="SAM" id="Phobius"/>
    </source>
</evidence>
<gene>
    <name evidence="3" type="ORF">F6464_09715</name>
</gene>
<feature type="transmembrane region" description="Helical" evidence="1">
    <location>
        <begin position="69"/>
        <end position="90"/>
    </location>
</feature>
<feature type="transmembrane region" description="Helical" evidence="1">
    <location>
        <begin position="537"/>
        <end position="561"/>
    </location>
</feature>
<proteinExistence type="predicted"/>
<dbReference type="RefSeq" id="WP_151107610.1">
    <property type="nucleotide sequence ID" value="NZ_WAEM01000004.1"/>
</dbReference>